<keyword evidence="1" id="KW-1133">Transmembrane helix</keyword>
<keyword evidence="1" id="KW-0472">Membrane</keyword>
<evidence type="ECO:0000313" key="4">
    <source>
        <dbReference type="EMBL" id="RHK41238.1"/>
    </source>
</evidence>
<feature type="transmembrane region" description="Helical" evidence="1">
    <location>
        <begin position="60"/>
        <end position="80"/>
    </location>
</feature>
<evidence type="ECO:0000313" key="6">
    <source>
        <dbReference type="Proteomes" id="UP000095679"/>
    </source>
</evidence>
<dbReference type="EMBL" id="CYZL01000011">
    <property type="protein sequence ID" value="CUO29911.1"/>
    <property type="molecule type" value="Genomic_DNA"/>
</dbReference>
<evidence type="ECO:0000313" key="3">
    <source>
        <dbReference type="EMBL" id="CUO29911.1"/>
    </source>
</evidence>
<reference evidence="4 7" key="2">
    <citation type="submission" date="2018-08" db="EMBL/GenBank/DDBJ databases">
        <title>A genome reference for cultivated species of the human gut microbiota.</title>
        <authorList>
            <person name="Zou Y."/>
            <person name="Xue W."/>
            <person name="Luo G."/>
        </authorList>
    </citation>
    <scope>NUCLEOTIDE SEQUENCE [LARGE SCALE GENOMIC DNA]</scope>
    <source>
        <strain evidence="4 7">AF45-14BH</strain>
    </source>
</reference>
<dbReference type="Proteomes" id="UP000095390">
    <property type="component" value="Unassembled WGS sequence"/>
</dbReference>
<evidence type="ECO:0000256" key="1">
    <source>
        <dbReference type="SAM" id="Phobius"/>
    </source>
</evidence>
<feature type="transmembrane region" description="Helical" evidence="1">
    <location>
        <begin position="86"/>
        <end position="114"/>
    </location>
</feature>
<dbReference type="InterPro" id="IPR010001">
    <property type="entry name" value="BofA"/>
</dbReference>
<dbReference type="EMBL" id="CYYC01000003">
    <property type="protein sequence ID" value="CUM80080.1"/>
    <property type="molecule type" value="Genomic_DNA"/>
</dbReference>
<dbReference type="RefSeq" id="WP_005345150.1">
    <property type="nucleotide sequence ID" value="NZ_BLYK01000014.1"/>
</dbReference>
<dbReference type="OrthoDB" id="1929822at2"/>
<dbReference type="Pfam" id="PF07441">
    <property type="entry name" value="BofA"/>
    <property type="match status" value="1"/>
</dbReference>
<protein>
    <submittedName>
        <fullName evidence="2">Pro-sigmaK processing inhibitor BofA</fullName>
    </submittedName>
</protein>
<feature type="transmembrane region" description="Helical" evidence="1">
    <location>
        <begin position="36"/>
        <end position="53"/>
    </location>
</feature>
<accession>A0A173RQ01</accession>
<evidence type="ECO:0000313" key="5">
    <source>
        <dbReference type="Proteomes" id="UP000095390"/>
    </source>
</evidence>
<sequence>MYPILFSFSTHFSTLFINNSSIQNILSQDNLSQNKILLIFCAACFAGYFIAYIKKRPTALFSIIGRGAAGLSFIYFFNFFCAARDIITGIGINPITGAVCTVLGIPGAILLYAIKIYSFL</sequence>
<dbReference type="EMBL" id="QRNJ01000006">
    <property type="protein sequence ID" value="RHK41238.1"/>
    <property type="molecule type" value="Genomic_DNA"/>
</dbReference>
<evidence type="ECO:0000313" key="2">
    <source>
        <dbReference type="EMBL" id="CUM80080.1"/>
    </source>
</evidence>
<dbReference type="AlphaFoldDB" id="A0A173RQ01"/>
<name>A0A173RQ01_9FIRM</name>
<keyword evidence="1" id="KW-0812">Transmembrane</keyword>
<gene>
    <name evidence="4" type="ORF">DW068_02815</name>
    <name evidence="3" type="ORF">ERS852450_01552</name>
    <name evidence="2" type="ORF">ERS852578_00307</name>
</gene>
<dbReference type="Proteomes" id="UP000095679">
    <property type="component" value="Unassembled WGS sequence"/>
</dbReference>
<dbReference type="Proteomes" id="UP000283497">
    <property type="component" value="Unassembled WGS sequence"/>
</dbReference>
<dbReference type="GeneID" id="75047004"/>
<proteinExistence type="predicted"/>
<organism evidence="2 5">
    <name type="scientific">Anaerobutyricum hallii</name>
    <dbReference type="NCBI Taxonomy" id="39488"/>
    <lineage>
        <taxon>Bacteria</taxon>
        <taxon>Bacillati</taxon>
        <taxon>Bacillota</taxon>
        <taxon>Clostridia</taxon>
        <taxon>Lachnospirales</taxon>
        <taxon>Lachnospiraceae</taxon>
        <taxon>Anaerobutyricum</taxon>
    </lineage>
</organism>
<evidence type="ECO:0000313" key="7">
    <source>
        <dbReference type="Proteomes" id="UP000283497"/>
    </source>
</evidence>
<reference evidence="5 6" key="1">
    <citation type="submission" date="2015-09" db="EMBL/GenBank/DDBJ databases">
        <authorList>
            <consortium name="Pathogen Informatics"/>
        </authorList>
    </citation>
    <scope>NUCLEOTIDE SEQUENCE [LARGE SCALE GENOMIC DNA]</scope>
    <source>
        <strain evidence="3 6">2789STDY5834835</strain>
        <strain evidence="2 5">2789STDY5834966</strain>
    </source>
</reference>